<dbReference type="Gene3D" id="1.10.10.10">
    <property type="entry name" value="Winged helix-like DNA-binding domain superfamily/Winged helix DNA-binding domain"/>
    <property type="match status" value="1"/>
</dbReference>
<dbReference type="InterPro" id="IPR043129">
    <property type="entry name" value="ATPase_NBD"/>
</dbReference>
<comment type="similarity">
    <text evidence="1">Belongs to the ROK (NagC/XylR) family.</text>
</comment>
<comment type="caution">
    <text evidence="3">The sequence shown here is derived from an EMBL/GenBank/DDBJ whole genome shotgun (WGS) entry which is preliminary data.</text>
</comment>
<dbReference type="GO" id="GO:0003700">
    <property type="term" value="F:DNA-binding transcription factor activity"/>
    <property type="evidence" value="ECO:0007669"/>
    <property type="project" value="InterPro"/>
</dbReference>
<dbReference type="PANTHER" id="PTHR18964">
    <property type="entry name" value="ROK (REPRESSOR, ORF, KINASE) FAMILY"/>
    <property type="match status" value="1"/>
</dbReference>
<dbReference type="Pfam" id="PF12802">
    <property type="entry name" value="MarR_2"/>
    <property type="match status" value="1"/>
</dbReference>
<dbReference type="Pfam" id="PF00480">
    <property type="entry name" value="ROK"/>
    <property type="match status" value="1"/>
</dbReference>
<dbReference type="SUPFAM" id="SSF53067">
    <property type="entry name" value="Actin-like ATPase domain"/>
    <property type="match status" value="1"/>
</dbReference>
<name>A0A842H9B1_9BACT</name>
<dbReference type="InterPro" id="IPR000600">
    <property type="entry name" value="ROK"/>
</dbReference>
<dbReference type="InterPro" id="IPR000835">
    <property type="entry name" value="HTH_MarR-typ"/>
</dbReference>
<evidence type="ECO:0000313" key="3">
    <source>
        <dbReference type="EMBL" id="MBC2592910.1"/>
    </source>
</evidence>
<dbReference type="CDD" id="cd23763">
    <property type="entry name" value="ASKHA_ATPase_ROK"/>
    <property type="match status" value="1"/>
</dbReference>
<evidence type="ECO:0000259" key="2">
    <source>
        <dbReference type="Pfam" id="PF12802"/>
    </source>
</evidence>
<protein>
    <submittedName>
        <fullName evidence="3">ROK family protein</fullName>
    </submittedName>
</protein>
<dbReference type="PANTHER" id="PTHR18964:SF149">
    <property type="entry name" value="BIFUNCTIONAL UDP-N-ACETYLGLUCOSAMINE 2-EPIMERASE_N-ACETYLMANNOSAMINE KINASE"/>
    <property type="match status" value="1"/>
</dbReference>
<dbReference type="Proteomes" id="UP000546464">
    <property type="component" value="Unassembled WGS sequence"/>
</dbReference>
<proteinExistence type="inferred from homology"/>
<dbReference type="EMBL" id="JACHVB010000012">
    <property type="protein sequence ID" value="MBC2592910.1"/>
    <property type="molecule type" value="Genomic_DNA"/>
</dbReference>
<sequence>MNNRKQAQVANRLRVLRLIYSREEYSQRRIAAETHMQASTISNIIAELISSGLVVEGEARESRRVGPKETLLRINPQAACSVGINFHAAAHEICVFDGDGTLLAEAVFEKDWDEKMPARLPAQIKSLARKAGLDMAQLCGVGVSVPGVVNRERGTVILSRALNLQNYPMQEHLQSKLKLPVFVDRNVNYGSYYEQHMNPGEYWYNSGYLLVKRNRVVSLGSPYSLGLAITVNGEIYRGANYAAGELEAVGEEDAVLIPSELRKMGLRGHDDATVFFSRLGRHLASVVNLLDIGHLVVATEYASMEGEYFNVLADALRGYLIPISNRVFDIRFAENGLADLSKGAALAVLHHSLETALARAY</sequence>
<reference evidence="3 4" key="1">
    <citation type="submission" date="2020-07" db="EMBL/GenBank/DDBJ databases">
        <authorList>
            <person name="Feng X."/>
        </authorList>
    </citation>
    <scope>NUCLEOTIDE SEQUENCE [LARGE SCALE GENOMIC DNA]</scope>
    <source>
        <strain evidence="3 4">JCM31066</strain>
    </source>
</reference>
<keyword evidence="4" id="KW-1185">Reference proteome</keyword>
<evidence type="ECO:0000313" key="4">
    <source>
        <dbReference type="Proteomes" id="UP000546464"/>
    </source>
</evidence>
<dbReference type="Gene3D" id="3.30.420.40">
    <property type="match status" value="3"/>
</dbReference>
<dbReference type="SUPFAM" id="SSF46785">
    <property type="entry name" value="Winged helix' DNA-binding domain"/>
    <property type="match status" value="1"/>
</dbReference>
<gene>
    <name evidence="3" type="ORF">H5P28_01425</name>
</gene>
<feature type="domain" description="HTH marR-type" evidence="2">
    <location>
        <begin position="12"/>
        <end position="64"/>
    </location>
</feature>
<evidence type="ECO:0000256" key="1">
    <source>
        <dbReference type="ARBA" id="ARBA00006479"/>
    </source>
</evidence>
<accession>A0A842H9B1</accession>
<dbReference type="AlphaFoldDB" id="A0A842H9B1"/>
<dbReference type="RefSeq" id="WP_185673921.1">
    <property type="nucleotide sequence ID" value="NZ_JACHVB010000012.1"/>
</dbReference>
<dbReference type="InterPro" id="IPR036390">
    <property type="entry name" value="WH_DNA-bd_sf"/>
</dbReference>
<dbReference type="InterPro" id="IPR036388">
    <property type="entry name" value="WH-like_DNA-bd_sf"/>
</dbReference>
<organism evidence="3 4">
    <name type="scientific">Ruficoccus amylovorans</name>
    <dbReference type="NCBI Taxonomy" id="1804625"/>
    <lineage>
        <taxon>Bacteria</taxon>
        <taxon>Pseudomonadati</taxon>
        <taxon>Verrucomicrobiota</taxon>
        <taxon>Opitutia</taxon>
        <taxon>Puniceicoccales</taxon>
        <taxon>Cerasicoccaceae</taxon>
        <taxon>Ruficoccus</taxon>
    </lineage>
</organism>